<name>A0A8H2VZC4_9HELO</name>
<evidence type="ECO:0000313" key="3">
    <source>
        <dbReference type="EMBL" id="CAD6447583.1"/>
    </source>
</evidence>
<dbReference type="OrthoDB" id="4497018at2759"/>
<accession>A0A8H2VZC4</accession>
<reference evidence="3" key="1">
    <citation type="submission" date="2020-10" db="EMBL/GenBank/DDBJ databases">
        <authorList>
            <person name="Kusch S."/>
        </authorList>
    </citation>
    <scope>NUCLEOTIDE SEQUENCE</scope>
    <source>
        <strain evidence="3">SwB9</strain>
    </source>
</reference>
<keyword evidence="2" id="KW-0472">Membrane</keyword>
<sequence>MQIVSYDFRYNLYFQKFVTQAFVIPSFSTTEPHTLAYLILYFAGKSHKTILLSTLSILSGILYIFLSYSSHFHNHHSTNFTMTSYIKRHCESISRRVSQAAPSKASSEKKPSTKRPPSGTSNVDDMTQADQTTSSTGVFKNGALNDTSSEPAHSVLKKAHTTSIVVQKVKGSQKEPGSCSAESTFVNTPLSKISTTSPSSNTLLNINRSNKNGPDEKYQINSHLLFENSFPGHTFVSVHLQRLQHGIYSDANLHTKHTIHVTFVALNFTFHPSTPAHRFESAFVDIKVKDKAGYLRFLKYAPHQTYGKISTESLKWNFQLGASLGITQGPAKATVNPSLSEEKSKVVGTMMKIQGSTRSTFHHSTRYPDTLLHFSLEENCQQESGLPREFTFVFLLERPSEKQYPPVHVFHSASRIKRLENRISETLRGLSERGEGDECMEYGLVDLAGEKRKPSFFGKGSQRLDEDLEGIFGELEFEIGVEPKISNTHSISLPITAHTETTKVAGEVGQKFPTEGTRDSAGKEEHEEAMVHGLYNFAKLGGTFEELVSLPGESVASRMPDVEGGRK</sequence>
<dbReference type="AlphaFoldDB" id="A0A8H2VZC4"/>
<keyword evidence="2" id="KW-0812">Transmembrane</keyword>
<organism evidence="3 4">
    <name type="scientific">Sclerotinia trifoliorum</name>
    <dbReference type="NCBI Taxonomy" id="28548"/>
    <lineage>
        <taxon>Eukaryota</taxon>
        <taxon>Fungi</taxon>
        <taxon>Dikarya</taxon>
        <taxon>Ascomycota</taxon>
        <taxon>Pezizomycotina</taxon>
        <taxon>Leotiomycetes</taxon>
        <taxon>Helotiales</taxon>
        <taxon>Sclerotiniaceae</taxon>
        <taxon>Sclerotinia</taxon>
    </lineage>
</organism>
<feature type="transmembrane region" description="Helical" evidence="2">
    <location>
        <begin position="50"/>
        <end position="68"/>
    </location>
</feature>
<keyword evidence="2" id="KW-1133">Transmembrane helix</keyword>
<evidence type="ECO:0000313" key="4">
    <source>
        <dbReference type="Proteomes" id="UP000624404"/>
    </source>
</evidence>
<proteinExistence type="predicted"/>
<feature type="compositionally biased region" description="Polar residues" evidence="1">
    <location>
        <begin position="118"/>
        <end position="149"/>
    </location>
</feature>
<keyword evidence="4" id="KW-1185">Reference proteome</keyword>
<dbReference type="Proteomes" id="UP000624404">
    <property type="component" value="Unassembled WGS sequence"/>
</dbReference>
<evidence type="ECO:0000256" key="1">
    <source>
        <dbReference type="SAM" id="MobiDB-lite"/>
    </source>
</evidence>
<evidence type="ECO:0000256" key="2">
    <source>
        <dbReference type="SAM" id="Phobius"/>
    </source>
</evidence>
<dbReference type="EMBL" id="CAJHIA010000028">
    <property type="protein sequence ID" value="CAD6447583.1"/>
    <property type="molecule type" value="Genomic_DNA"/>
</dbReference>
<feature type="region of interest" description="Disordered" evidence="1">
    <location>
        <begin position="97"/>
        <end position="149"/>
    </location>
</feature>
<comment type="caution">
    <text evidence="3">The sequence shown here is derived from an EMBL/GenBank/DDBJ whole genome shotgun (WGS) entry which is preliminary data.</text>
</comment>
<gene>
    <name evidence="3" type="ORF">SCLTRI_LOCUS7375</name>
</gene>
<protein>
    <submittedName>
        <fullName evidence="3">0630df8d-2a3c-4d99-a871-c4b3d9e21fe8</fullName>
    </submittedName>
</protein>